<accession>A0ABR2LL83</accession>
<organism evidence="1 2">
    <name type="scientific">Platanthera guangdongensis</name>
    <dbReference type="NCBI Taxonomy" id="2320717"/>
    <lineage>
        <taxon>Eukaryota</taxon>
        <taxon>Viridiplantae</taxon>
        <taxon>Streptophyta</taxon>
        <taxon>Embryophyta</taxon>
        <taxon>Tracheophyta</taxon>
        <taxon>Spermatophyta</taxon>
        <taxon>Magnoliopsida</taxon>
        <taxon>Liliopsida</taxon>
        <taxon>Asparagales</taxon>
        <taxon>Orchidaceae</taxon>
        <taxon>Orchidoideae</taxon>
        <taxon>Orchideae</taxon>
        <taxon>Orchidinae</taxon>
        <taxon>Platanthera</taxon>
    </lineage>
</organism>
<name>A0ABR2LL83_9ASPA</name>
<dbReference type="EMBL" id="JBBWWR010000018">
    <property type="protein sequence ID" value="KAK8943896.1"/>
    <property type="molecule type" value="Genomic_DNA"/>
</dbReference>
<sequence>MEPQIPRRPYPLPSGLSRRLLSHSGEAATLFLTCCRFRPKPSFHPGGDGGRLLFLPLIGAFIISVFSSQSRLPTPLLPSRFRRTHGVFAVSEEETNTILEPIGSGGMRRGILAEELELQMRRSSEHGLASSTFATFEELRHFSPA</sequence>
<evidence type="ECO:0000313" key="2">
    <source>
        <dbReference type="Proteomes" id="UP001412067"/>
    </source>
</evidence>
<gene>
    <name evidence="1" type="ORF">KSP40_PGU019895</name>
</gene>
<evidence type="ECO:0000313" key="1">
    <source>
        <dbReference type="EMBL" id="KAK8943896.1"/>
    </source>
</evidence>
<keyword evidence="2" id="KW-1185">Reference proteome</keyword>
<comment type="caution">
    <text evidence="1">The sequence shown here is derived from an EMBL/GenBank/DDBJ whole genome shotgun (WGS) entry which is preliminary data.</text>
</comment>
<proteinExistence type="predicted"/>
<dbReference type="Proteomes" id="UP001412067">
    <property type="component" value="Unassembled WGS sequence"/>
</dbReference>
<protein>
    <submittedName>
        <fullName evidence="1">Uncharacterized protein</fullName>
    </submittedName>
</protein>
<reference evidence="1 2" key="1">
    <citation type="journal article" date="2022" name="Nat. Plants">
        <title>Genomes of leafy and leafless Platanthera orchids illuminate the evolution of mycoheterotrophy.</title>
        <authorList>
            <person name="Li M.H."/>
            <person name="Liu K.W."/>
            <person name="Li Z."/>
            <person name="Lu H.C."/>
            <person name="Ye Q.L."/>
            <person name="Zhang D."/>
            <person name="Wang J.Y."/>
            <person name="Li Y.F."/>
            <person name="Zhong Z.M."/>
            <person name="Liu X."/>
            <person name="Yu X."/>
            <person name="Liu D.K."/>
            <person name="Tu X.D."/>
            <person name="Liu B."/>
            <person name="Hao Y."/>
            <person name="Liao X.Y."/>
            <person name="Jiang Y.T."/>
            <person name="Sun W.H."/>
            <person name="Chen J."/>
            <person name="Chen Y.Q."/>
            <person name="Ai Y."/>
            <person name="Zhai J.W."/>
            <person name="Wu S.S."/>
            <person name="Zhou Z."/>
            <person name="Hsiao Y.Y."/>
            <person name="Wu W.L."/>
            <person name="Chen Y.Y."/>
            <person name="Lin Y.F."/>
            <person name="Hsu J.L."/>
            <person name="Li C.Y."/>
            <person name="Wang Z.W."/>
            <person name="Zhao X."/>
            <person name="Zhong W.Y."/>
            <person name="Ma X.K."/>
            <person name="Ma L."/>
            <person name="Huang J."/>
            <person name="Chen G.Z."/>
            <person name="Huang M.Z."/>
            <person name="Huang L."/>
            <person name="Peng D.H."/>
            <person name="Luo Y.B."/>
            <person name="Zou S.Q."/>
            <person name="Chen S.P."/>
            <person name="Lan S."/>
            <person name="Tsai W.C."/>
            <person name="Van de Peer Y."/>
            <person name="Liu Z.J."/>
        </authorList>
    </citation>
    <scope>NUCLEOTIDE SEQUENCE [LARGE SCALE GENOMIC DNA]</scope>
    <source>
        <strain evidence="1">Lor288</strain>
    </source>
</reference>